<dbReference type="PANTHER" id="PTHR46056:SF12">
    <property type="entry name" value="LONG-CHAIN-ALCOHOL OXIDASE"/>
    <property type="match status" value="1"/>
</dbReference>
<dbReference type="InterPro" id="IPR036188">
    <property type="entry name" value="FAD/NAD-bd_sf"/>
</dbReference>
<dbReference type="Proteomes" id="UP001281130">
    <property type="component" value="Unassembled WGS sequence"/>
</dbReference>
<comment type="similarity">
    <text evidence="1">Belongs to the GMC oxidoreductase family.</text>
</comment>
<dbReference type="Pfam" id="PF00732">
    <property type="entry name" value="GMC_oxred_N"/>
    <property type="match status" value="1"/>
</dbReference>
<dbReference type="GO" id="GO:0050660">
    <property type="term" value="F:flavin adenine dinucleotide binding"/>
    <property type="evidence" value="ECO:0007669"/>
    <property type="project" value="InterPro"/>
</dbReference>
<dbReference type="Proteomes" id="UP000025229">
    <property type="component" value="Chromosome"/>
</dbReference>
<evidence type="ECO:0000313" key="7">
    <source>
        <dbReference type="EMBL" id="AHY45995.1"/>
    </source>
</evidence>
<evidence type="ECO:0000256" key="4">
    <source>
        <dbReference type="ARBA" id="ARBA00023002"/>
    </source>
</evidence>
<dbReference type="InterPro" id="IPR007867">
    <property type="entry name" value="GMC_OxRtase_C"/>
</dbReference>
<sequence length="524" mass="57691">MSAPFDHNDDSVVVVIGSGAGGGTLANQLAQKGIDVVCLEAGKRHEPEDHIDDEWPSFNQLAWLDMRTTSGTWRVARDFPNLPTWHSKCVGGSPVHWAGCCPRFKDWEFKAKTTYGEIPGANLLDWPLTLEELEPYYDKADANVGVAGTNGLPLHEPDNNAKVLLEGAKRMGYKQASTGRYGQNSAPYDGRPASIQDGFCFQGQRSRAKWSPLVSDLPKGEKTGHLEVRPEAMVLKIEHDESGKVTGVEYVDADGNHHFQKARIVCVAGNSIESPRLLLNSASSMFPDGLANGSGEVGKNYMRHVSDTCWGIFEKPVHFYRGNTMAGIIEDEVYNDPEGRGFVGGFYMETIHLGPSFMAAFMNPQDWGRDFTELMDAYENFAGMWLVGEDIPATTNCVTLNHEVKDQYGLPVPNVHYDDHKNDIDLRDYAAGKARELYQSVGAIKTVRTPPFPASHNMGTCRMSERPEDGVVNKWGQAHEVDNLFVSDGSQFTTGAAANPTITIVALAIRQADYIAEQMSQQAI</sequence>
<dbReference type="KEGG" id="rrd:RradSPS_0712"/>
<evidence type="ECO:0000256" key="2">
    <source>
        <dbReference type="ARBA" id="ARBA00022630"/>
    </source>
</evidence>
<dbReference type="Pfam" id="PF05199">
    <property type="entry name" value="GMC_oxred_C"/>
    <property type="match status" value="1"/>
</dbReference>
<dbReference type="STRING" id="42256.RradSPS_0712"/>
<evidence type="ECO:0000313" key="8">
    <source>
        <dbReference type="EMBL" id="MDX5893407.1"/>
    </source>
</evidence>
<keyword evidence="3" id="KW-0274">FAD</keyword>
<dbReference type="OrthoDB" id="9798604at2"/>
<evidence type="ECO:0000259" key="5">
    <source>
        <dbReference type="Pfam" id="PF00732"/>
    </source>
</evidence>
<dbReference type="GO" id="GO:0016614">
    <property type="term" value="F:oxidoreductase activity, acting on CH-OH group of donors"/>
    <property type="evidence" value="ECO:0007669"/>
    <property type="project" value="InterPro"/>
</dbReference>
<dbReference type="EMBL" id="JAWXXX010000001">
    <property type="protein sequence ID" value="MDX5893407.1"/>
    <property type="molecule type" value="Genomic_DNA"/>
</dbReference>
<dbReference type="Gene3D" id="3.50.50.60">
    <property type="entry name" value="FAD/NAD(P)-binding domain"/>
    <property type="match status" value="2"/>
</dbReference>
<protein>
    <submittedName>
        <fullName evidence="8">GMC family oxidoreductase</fullName>
    </submittedName>
    <submittedName>
        <fullName evidence="7">GMC oxidoreductase</fullName>
    </submittedName>
</protein>
<gene>
    <name evidence="7" type="ORF">RradSPS_0712</name>
    <name evidence="8" type="ORF">SIL72_05120</name>
</gene>
<dbReference type="EMBL" id="CP007514">
    <property type="protein sequence ID" value="AHY45995.1"/>
    <property type="molecule type" value="Genomic_DNA"/>
</dbReference>
<dbReference type="RefSeq" id="WP_038680764.1">
    <property type="nucleotide sequence ID" value="NZ_CP007514.1"/>
</dbReference>
<organism evidence="7 9">
    <name type="scientific">Rubrobacter radiotolerans</name>
    <name type="common">Arthrobacter radiotolerans</name>
    <dbReference type="NCBI Taxonomy" id="42256"/>
    <lineage>
        <taxon>Bacteria</taxon>
        <taxon>Bacillati</taxon>
        <taxon>Actinomycetota</taxon>
        <taxon>Rubrobacteria</taxon>
        <taxon>Rubrobacterales</taxon>
        <taxon>Rubrobacteraceae</taxon>
        <taxon>Rubrobacter</taxon>
    </lineage>
</organism>
<dbReference type="SUPFAM" id="SSF51905">
    <property type="entry name" value="FAD/NAD(P)-binding domain"/>
    <property type="match status" value="1"/>
</dbReference>
<proteinExistence type="inferred from homology"/>
<dbReference type="PATRIC" id="fig|42256.3.peg.723"/>
<accession>A0A023X1W6</accession>
<dbReference type="AlphaFoldDB" id="A0A023X1W6"/>
<reference evidence="7 9" key="1">
    <citation type="submission" date="2014-03" db="EMBL/GenBank/DDBJ databases">
        <title>Complete genome sequence of the Radio-Resistant Rubrobacter radiotolerans RSPS-4.</title>
        <authorList>
            <person name="Egas C.C."/>
            <person name="Barroso C.C."/>
            <person name="Froufe H.J.C."/>
            <person name="Pacheco J.J."/>
            <person name="Albuquerque L.L."/>
            <person name="da Costa M.M.S."/>
        </authorList>
    </citation>
    <scope>NUCLEOTIDE SEQUENCE [LARGE SCALE GENOMIC DNA]</scope>
    <source>
        <strain evidence="7 9">RSPS-4</strain>
    </source>
</reference>
<evidence type="ECO:0000256" key="1">
    <source>
        <dbReference type="ARBA" id="ARBA00010790"/>
    </source>
</evidence>
<dbReference type="eggNOG" id="COG2303">
    <property type="taxonomic scope" value="Bacteria"/>
</dbReference>
<feature type="domain" description="Glucose-methanol-choline oxidoreductase N-terminal" evidence="5">
    <location>
        <begin position="131"/>
        <end position="305"/>
    </location>
</feature>
<keyword evidence="4" id="KW-0560">Oxidoreductase</keyword>
<feature type="domain" description="Glucose-methanol-choline oxidoreductase C-terminal" evidence="6">
    <location>
        <begin position="392"/>
        <end position="508"/>
    </location>
</feature>
<keyword evidence="9" id="KW-1185">Reference proteome</keyword>
<evidence type="ECO:0000259" key="6">
    <source>
        <dbReference type="Pfam" id="PF05199"/>
    </source>
</evidence>
<dbReference type="InterPro" id="IPR000172">
    <property type="entry name" value="GMC_OxRdtase_N"/>
</dbReference>
<name>A0A023X1W6_RUBRA</name>
<evidence type="ECO:0000313" key="9">
    <source>
        <dbReference type="Proteomes" id="UP000025229"/>
    </source>
</evidence>
<reference evidence="8" key="2">
    <citation type="submission" date="2023-11" db="EMBL/GenBank/DDBJ databases">
        <title>MicrobeMod: A computational toolkit for identifying prokaryotic methylation and restriction-modification with nanopore sequencing.</title>
        <authorList>
            <person name="Crits-Christoph A."/>
            <person name="Kang S.C."/>
            <person name="Lee H."/>
            <person name="Ostrov N."/>
        </authorList>
    </citation>
    <scope>NUCLEOTIDE SEQUENCE</scope>
    <source>
        <strain evidence="8">ATCC 51242</strain>
    </source>
</reference>
<evidence type="ECO:0000256" key="3">
    <source>
        <dbReference type="ARBA" id="ARBA00022827"/>
    </source>
</evidence>
<keyword evidence="2" id="KW-0285">Flavoprotein</keyword>
<dbReference type="HOGENOM" id="CLU_008878_4_0_11"/>
<dbReference type="PANTHER" id="PTHR46056">
    <property type="entry name" value="LONG-CHAIN-ALCOHOL OXIDASE"/>
    <property type="match status" value="1"/>
</dbReference>
<dbReference type="SUPFAM" id="SSF54373">
    <property type="entry name" value="FAD-linked reductases, C-terminal domain"/>
    <property type="match status" value="1"/>
</dbReference>